<sequence length="102" mass="11303">MATLANTNSPYEGTSFFINTDEAAILYKEFTHSCNVRFQEAISRLNMLQSNAMTIQLARKKPGQGTNLVETATFMERCKIKLDDVDKLNVIHVSGTKGKGST</sequence>
<dbReference type="Proteomes" id="UP000887564">
    <property type="component" value="Unplaced"/>
</dbReference>
<protein>
    <submittedName>
        <fullName evidence="2">Folylpoly-gamma-glutamate synthetase</fullName>
    </submittedName>
</protein>
<accession>A0A914RJJ5</accession>
<dbReference type="InterPro" id="IPR036565">
    <property type="entry name" value="Mur-like_cat_sf"/>
</dbReference>
<evidence type="ECO:0000313" key="1">
    <source>
        <dbReference type="Proteomes" id="UP000887564"/>
    </source>
</evidence>
<reference evidence="2" key="1">
    <citation type="submission" date="2022-11" db="UniProtKB">
        <authorList>
            <consortium name="WormBaseParasite"/>
        </authorList>
    </citation>
    <scope>IDENTIFICATION</scope>
</reference>
<dbReference type="AlphaFoldDB" id="A0A914RJJ5"/>
<dbReference type="GO" id="GO:0005524">
    <property type="term" value="F:ATP binding"/>
    <property type="evidence" value="ECO:0007669"/>
    <property type="project" value="InterPro"/>
</dbReference>
<dbReference type="Gene3D" id="3.40.1190.10">
    <property type="entry name" value="Mur-like, catalytic domain"/>
    <property type="match status" value="1"/>
</dbReference>
<keyword evidence="1" id="KW-1185">Reference proteome</keyword>
<organism evidence="1 2">
    <name type="scientific">Parascaris equorum</name>
    <name type="common">Equine roundworm</name>
    <dbReference type="NCBI Taxonomy" id="6256"/>
    <lineage>
        <taxon>Eukaryota</taxon>
        <taxon>Metazoa</taxon>
        <taxon>Ecdysozoa</taxon>
        <taxon>Nematoda</taxon>
        <taxon>Chromadorea</taxon>
        <taxon>Rhabditida</taxon>
        <taxon>Spirurina</taxon>
        <taxon>Ascaridomorpha</taxon>
        <taxon>Ascaridoidea</taxon>
        <taxon>Ascarididae</taxon>
        <taxon>Parascaris</taxon>
    </lineage>
</organism>
<evidence type="ECO:0000313" key="2">
    <source>
        <dbReference type="WBParaSite" id="PEQ_0000495201-mRNA-1"/>
    </source>
</evidence>
<proteinExistence type="predicted"/>
<name>A0A914RJJ5_PAREQ</name>
<dbReference type="WBParaSite" id="PEQ_0000495201-mRNA-1">
    <property type="protein sequence ID" value="PEQ_0000495201-mRNA-1"/>
    <property type="gene ID" value="PEQ_0000495201"/>
</dbReference>